<dbReference type="EMBL" id="JAFKCT010000002">
    <property type="protein sequence ID" value="MBN7810633.1"/>
    <property type="molecule type" value="Genomic_DNA"/>
</dbReference>
<keyword evidence="1" id="KW-0812">Transmembrane</keyword>
<gene>
    <name evidence="3" type="ORF">J0A68_06690</name>
</gene>
<evidence type="ECO:0000256" key="1">
    <source>
        <dbReference type="SAM" id="Phobius"/>
    </source>
</evidence>
<dbReference type="Proteomes" id="UP000664317">
    <property type="component" value="Unassembled WGS sequence"/>
</dbReference>
<feature type="signal peptide" evidence="2">
    <location>
        <begin position="1"/>
        <end position="22"/>
    </location>
</feature>
<keyword evidence="2" id="KW-0732">Signal</keyword>
<dbReference type="RefSeq" id="WP_206577413.1">
    <property type="nucleotide sequence ID" value="NZ_JAFKCT010000002.1"/>
</dbReference>
<name>A0ABS3C116_9BACT</name>
<reference evidence="3 4" key="1">
    <citation type="submission" date="2021-03" db="EMBL/GenBank/DDBJ databases">
        <title>novel species isolated from a fishpond in China.</title>
        <authorList>
            <person name="Lu H."/>
            <person name="Cai Z."/>
        </authorList>
    </citation>
    <scope>NUCLEOTIDE SEQUENCE [LARGE SCALE GENOMIC DNA]</scope>
    <source>
        <strain evidence="3 4">H41</strain>
    </source>
</reference>
<dbReference type="InterPro" id="IPR016024">
    <property type="entry name" value="ARM-type_fold"/>
</dbReference>
<comment type="caution">
    <text evidence="3">The sequence shown here is derived from an EMBL/GenBank/DDBJ whole genome shotgun (WGS) entry which is preliminary data.</text>
</comment>
<protein>
    <recommendedName>
        <fullName evidence="5">HEAT repeat domain-containing protein</fullName>
    </recommendedName>
</protein>
<evidence type="ECO:0000313" key="4">
    <source>
        <dbReference type="Proteomes" id="UP000664317"/>
    </source>
</evidence>
<feature type="transmembrane region" description="Helical" evidence="1">
    <location>
        <begin position="169"/>
        <end position="193"/>
    </location>
</feature>
<organism evidence="3 4">
    <name type="scientific">Algoriphagus oliviformis</name>
    <dbReference type="NCBI Taxonomy" id="2811231"/>
    <lineage>
        <taxon>Bacteria</taxon>
        <taxon>Pseudomonadati</taxon>
        <taxon>Bacteroidota</taxon>
        <taxon>Cytophagia</taxon>
        <taxon>Cytophagales</taxon>
        <taxon>Cyclobacteriaceae</taxon>
        <taxon>Algoriphagus</taxon>
    </lineage>
</organism>
<keyword evidence="1" id="KW-0472">Membrane</keyword>
<sequence length="525" mass="58986">MAKSLCRIVISLLFFLPGFASALQDTIPEDSAGFRDFLVLQKEVPGLGARFFVAGTRTLDLNTPDSAYGFAQVDSGYLSPIYIDFLQAAELEGLLLSDSVPYRLDYMVLSEPASAAAAREFVAGRIRSGDYLVKTGPEDEVEDLVALASNTRYAPVEKFRLKFVSDYRLFGVTLTIVFFFLVAIIMITSMLIMKAGKNKRENLQKEYSRLIVDPLTTLLFEKDLGEIQAMDQSELDSFFPKNLMAKPLYQHELIDSIIGLNKKMKGDFKEKLKALYKKLGLDKLSVKMLHHKNWDMATMALVQINEMDLVEALPEVKKFTNSKNFHVRSMAVSTLLNLSEKVDLVFLRDQTYPLSHWQQMNYLRIIRFVSPQKDLKLGILFDSKNRSIRLFGIKLVRILGRVDMIEKLSALAGGVSDEEKIEILETYAALGAYMESAFVNECLRSENPSLSLAAAKAAAVVGDAESAEILLELVQSETVFRNKLAYLKGLYGLDAARFAEFTSSDSHPELQDIRDHILDPMLQNV</sequence>
<feature type="chain" id="PRO_5045952811" description="HEAT repeat domain-containing protein" evidence="2">
    <location>
        <begin position="23"/>
        <end position="525"/>
    </location>
</feature>
<proteinExistence type="predicted"/>
<dbReference type="InterPro" id="IPR011989">
    <property type="entry name" value="ARM-like"/>
</dbReference>
<dbReference type="Gene3D" id="1.25.10.10">
    <property type="entry name" value="Leucine-rich Repeat Variant"/>
    <property type="match status" value="1"/>
</dbReference>
<keyword evidence="1" id="KW-1133">Transmembrane helix</keyword>
<evidence type="ECO:0000256" key="2">
    <source>
        <dbReference type="SAM" id="SignalP"/>
    </source>
</evidence>
<evidence type="ECO:0008006" key="5">
    <source>
        <dbReference type="Google" id="ProtNLM"/>
    </source>
</evidence>
<dbReference type="SUPFAM" id="SSF48371">
    <property type="entry name" value="ARM repeat"/>
    <property type="match status" value="1"/>
</dbReference>
<keyword evidence="4" id="KW-1185">Reference proteome</keyword>
<evidence type="ECO:0000313" key="3">
    <source>
        <dbReference type="EMBL" id="MBN7810633.1"/>
    </source>
</evidence>
<accession>A0ABS3C116</accession>